<evidence type="ECO:0000256" key="1">
    <source>
        <dbReference type="ARBA" id="ARBA00007754"/>
    </source>
</evidence>
<dbReference type="Gene3D" id="3.20.20.80">
    <property type="entry name" value="Glycosidases"/>
    <property type="match status" value="1"/>
</dbReference>
<dbReference type="Pfam" id="PF16990">
    <property type="entry name" value="CBM_35"/>
    <property type="match status" value="1"/>
</dbReference>
<dbReference type="InterPro" id="IPR017853">
    <property type="entry name" value="GH"/>
</dbReference>
<feature type="signal peptide" evidence="5">
    <location>
        <begin position="1"/>
        <end position="21"/>
    </location>
</feature>
<dbReference type="RefSeq" id="WP_014436901.1">
    <property type="nucleotide sequence ID" value="NC_017080.1"/>
</dbReference>
<proteinExistence type="inferred from homology"/>
<dbReference type="GO" id="GO:0016985">
    <property type="term" value="F:mannan endo-1,4-beta-mannosidase activity"/>
    <property type="evidence" value="ECO:0007669"/>
    <property type="project" value="UniProtKB-EC"/>
</dbReference>
<evidence type="ECO:0000259" key="6">
    <source>
        <dbReference type="PROSITE" id="PS51764"/>
    </source>
</evidence>
<feature type="domain" description="GH26" evidence="6">
    <location>
        <begin position="166"/>
        <end position="477"/>
    </location>
</feature>
<dbReference type="PRINTS" id="PR00739">
    <property type="entry name" value="GLHYDRLASE26"/>
</dbReference>
<keyword evidence="3 4" id="KW-0326">Glycosidase</keyword>
<comment type="similarity">
    <text evidence="1 4">Belongs to the glycosyl hydrolase 26 family.</text>
</comment>
<keyword evidence="2 4" id="KW-0378">Hydrolase</keyword>
<dbReference type="InterPro" id="IPR000805">
    <property type="entry name" value="Glyco_hydro_26"/>
</dbReference>
<dbReference type="EC" id="3.2.1.78" evidence="7"/>
<evidence type="ECO:0000256" key="3">
    <source>
        <dbReference type="ARBA" id="ARBA00023295"/>
    </source>
</evidence>
<feature type="active site" description="Proton donor" evidence="4">
    <location>
        <position position="337"/>
    </location>
</feature>
<evidence type="ECO:0000313" key="8">
    <source>
        <dbReference type="Proteomes" id="UP000007881"/>
    </source>
</evidence>
<dbReference type="PANTHER" id="PTHR40079">
    <property type="entry name" value="MANNAN ENDO-1,4-BETA-MANNOSIDASE E-RELATED"/>
    <property type="match status" value="1"/>
</dbReference>
<reference evidence="7 8" key="1">
    <citation type="submission" date="2012-02" db="EMBL/GenBank/DDBJ databases">
        <title>Complete genome sequence of Phycisphaera mikurensis NBRC 102666.</title>
        <authorList>
            <person name="Ankai A."/>
            <person name="Hosoyama A."/>
            <person name="Terui Y."/>
            <person name="Sekine M."/>
            <person name="Fukai R."/>
            <person name="Kato Y."/>
            <person name="Nakamura S."/>
            <person name="Yamada-Narita S."/>
            <person name="Kawakoshi A."/>
            <person name="Fukunaga Y."/>
            <person name="Yamazaki S."/>
            <person name="Fujita N."/>
        </authorList>
    </citation>
    <scope>NUCLEOTIDE SEQUENCE [LARGE SCALE GENOMIC DNA]</scope>
    <source>
        <strain evidence="8">NBRC 102666 / KCTC 22515 / FYK2301M01</strain>
    </source>
</reference>
<dbReference type="AlphaFoldDB" id="I0IEJ5"/>
<dbReference type="GO" id="GO:0030246">
    <property type="term" value="F:carbohydrate binding"/>
    <property type="evidence" value="ECO:0007669"/>
    <property type="project" value="InterPro"/>
</dbReference>
<dbReference type="PROSITE" id="PS51764">
    <property type="entry name" value="GH26"/>
    <property type="match status" value="1"/>
</dbReference>
<dbReference type="Gene3D" id="2.60.120.260">
    <property type="entry name" value="Galactose-binding domain-like"/>
    <property type="match status" value="1"/>
</dbReference>
<evidence type="ECO:0000313" key="7">
    <source>
        <dbReference type="EMBL" id="BAM03683.1"/>
    </source>
</evidence>
<dbReference type="KEGG" id="phm:PSMK_15240"/>
<sequence>MPKLLAAAAAAATLLPAVAVAAAPAGGGPGPIFRIEAEDAQLTGVRAVRGAGDPSDHAGDGYVTGFVGDDARVRFAFPAEAGLHELRVGHRSPLGEKAYFLRVNGLQIEERFARTGDGFEVDRTGRVELRDGVNELAIARGWGHYDLDFIEVWPADPLPVPTVADPTPSNPRATPAARALLRRLASVYGRATLSGVNAPADADHVERVAGVRPAMRWADLMDFSPSRIARGADPGDLVEEQLAAAAEGAAIGLSWHWNAPSGLLDDPAFVDAEGQAKDAAWYKGFYTYATAFDVEAAMNDPASAAYAELVSDIDAIAQPLRRFAEAGVPVLWRPLHEANGGWFWWAAKGPTPYGKLWRLMHDRLVNVHGLHNLLWVYTGGPIAYPGDAYCDLVGWDAYYADPRDPLTGDWQTMLAAFDGRRMIALTEFGKVPDVPRMQRLGVWWSFFASWTGEDGPRAMPDEELRRVFHAPGVMNLQAWRGVR</sequence>
<dbReference type="eggNOG" id="COG4124">
    <property type="taxonomic scope" value="Bacteria"/>
</dbReference>
<evidence type="ECO:0000256" key="2">
    <source>
        <dbReference type="ARBA" id="ARBA00022801"/>
    </source>
</evidence>
<keyword evidence="8" id="KW-1185">Reference proteome</keyword>
<feature type="chain" id="PRO_5003629148" evidence="5">
    <location>
        <begin position="22"/>
        <end position="483"/>
    </location>
</feature>
<dbReference type="STRING" id="1142394.PSMK_15240"/>
<feature type="active site" description="Nucleophile" evidence="4">
    <location>
        <position position="427"/>
    </location>
</feature>
<dbReference type="Pfam" id="PF02156">
    <property type="entry name" value="Glyco_hydro_26"/>
    <property type="match status" value="1"/>
</dbReference>
<evidence type="ECO:0000256" key="5">
    <source>
        <dbReference type="SAM" id="SignalP"/>
    </source>
</evidence>
<keyword evidence="5" id="KW-0732">Signal</keyword>
<protein>
    <submittedName>
        <fullName evidence="7">Beta-mannanase</fullName>
        <ecNumber evidence="7">3.2.1.78</ecNumber>
    </submittedName>
</protein>
<dbReference type="InterPro" id="IPR022790">
    <property type="entry name" value="GH26_dom"/>
</dbReference>
<dbReference type="GO" id="GO:0006080">
    <property type="term" value="P:substituted mannan metabolic process"/>
    <property type="evidence" value="ECO:0007669"/>
    <property type="project" value="InterPro"/>
</dbReference>
<dbReference type="SUPFAM" id="SSF51445">
    <property type="entry name" value="(Trans)glycosidases"/>
    <property type="match status" value="1"/>
</dbReference>
<dbReference type="Proteomes" id="UP000007881">
    <property type="component" value="Chromosome"/>
</dbReference>
<gene>
    <name evidence="7" type="primary">manA</name>
    <name evidence="7" type="ordered locus">PSMK_15240</name>
</gene>
<name>I0IEJ5_PHYMF</name>
<dbReference type="PANTHER" id="PTHR40079:SF4">
    <property type="entry name" value="GH26 DOMAIN-CONTAINING PROTEIN-RELATED"/>
    <property type="match status" value="1"/>
</dbReference>
<accession>I0IEJ5</accession>
<dbReference type="HOGENOM" id="CLU_016930_1_1_0"/>
<dbReference type="EMBL" id="AP012338">
    <property type="protein sequence ID" value="BAM03683.1"/>
    <property type="molecule type" value="Genomic_DNA"/>
</dbReference>
<dbReference type="OrthoDB" id="9802773at2"/>
<organism evidence="7 8">
    <name type="scientific">Phycisphaera mikurensis (strain NBRC 102666 / KCTC 22515 / FYK2301M01)</name>
    <dbReference type="NCBI Taxonomy" id="1142394"/>
    <lineage>
        <taxon>Bacteria</taxon>
        <taxon>Pseudomonadati</taxon>
        <taxon>Planctomycetota</taxon>
        <taxon>Phycisphaerae</taxon>
        <taxon>Phycisphaerales</taxon>
        <taxon>Phycisphaeraceae</taxon>
        <taxon>Phycisphaera</taxon>
    </lineage>
</organism>
<evidence type="ECO:0000256" key="4">
    <source>
        <dbReference type="PROSITE-ProRule" id="PRU01100"/>
    </source>
</evidence>
<dbReference type="InterPro" id="IPR005084">
    <property type="entry name" value="CBM6"/>
</dbReference>